<protein>
    <recommendedName>
        <fullName evidence="1">non-specific serine/threonine protein kinase</fullName>
        <ecNumber evidence="1">2.7.11.1</ecNumber>
    </recommendedName>
</protein>
<proteinExistence type="predicted"/>
<keyword evidence="6" id="KW-0067">ATP-binding</keyword>
<keyword evidence="4" id="KW-0547">Nucleotide-binding</keyword>
<evidence type="ECO:0000256" key="2">
    <source>
        <dbReference type="ARBA" id="ARBA00022527"/>
    </source>
</evidence>
<keyword evidence="5" id="KW-0418">Kinase</keyword>
<dbReference type="Pfam" id="PF00069">
    <property type="entry name" value="Pkinase"/>
    <property type="match status" value="1"/>
</dbReference>
<comment type="catalytic activity">
    <reaction evidence="7">
        <text>L-threonyl-[protein] + ATP = O-phospho-L-threonyl-[protein] + ADP + H(+)</text>
        <dbReference type="Rhea" id="RHEA:46608"/>
        <dbReference type="Rhea" id="RHEA-COMP:11060"/>
        <dbReference type="Rhea" id="RHEA-COMP:11605"/>
        <dbReference type="ChEBI" id="CHEBI:15378"/>
        <dbReference type="ChEBI" id="CHEBI:30013"/>
        <dbReference type="ChEBI" id="CHEBI:30616"/>
        <dbReference type="ChEBI" id="CHEBI:61977"/>
        <dbReference type="ChEBI" id="CHEBI:456216"/>
        <dbReference type="EC" id="2.7.11.1"/>
    </reaction>
</comment>
<dbReference type="EMBL" id="JACDTQ010000948">
    <property type="protein sequence ID" value="KAF5924629.1"/>
    <property type="molecule type" value="Genomic_DNA"/>
</dbReference>
<evidence type="ECO:0000256" key="7">
    <source>
        <dbReference type="ARBA" id="ARBA00047899"/>
    </source>
</evidence>
<sequence length="97" mass="10853">MLLGLAATSANQKTHINNYELLKTTGEGIFSQVKLARHIPAGTEVAVKVIQKNRQSFSRMKDLFHEVHSPKPLNHLNIVKLFEVIDTEETIPCHGAH</sequence>
<reference evidence="10 11" key="1">
    <citation type="journal article" date="2020" name="Mol. Biol. Evol.">
        <title>Interspecific Gene Flow and the Evolution of Specialization in Black and White Rhinoceros.</title>
        <authorList>
            <person name="Moodley Y."/>
            <person name="Westbury M.V."/>
            <person name="Russo I.M."/>
            <person name="Gopalakrishnan S."/>
            <person name="Rakotoarivelo A."/>
            <person name="Olsen R.A."/>
            <person name="Prost S."/>
            <person name="Tunstall T."/>
            <person name="Ryder O.A."/>
            <person name="Dalen L."/>
            <person name="Bruford M.W."/>
        </authorList>
    </citation>
    <scope>NUCLEOTIDE SEQUENCE [LARGE SCALE GENOMIC DNA]</scope>
    <source>
        <strain evidence="10">SBR-YM</strain>
        <tissue evidence="10">Skin</tissue>
    </source>
</reference>
<dbReference type="InterPro" id="IPR011009">
    <property type="entry name" value="Kinase-like_dom_sf"/>
</dbReference>
<dbReference type="Gene3D" id="3.30.200.20">
    <property type="entry name" value="Phosphorylase Kinase, domain 1"/>
    <property type="match status" value="1"/>
</dbReference>
<dbReference type="Proteomes" id="UP000551758">
    <property type="component" value="Unassembled WGS sequence"/>
</dbReference>
<organism evidence="10 11">
    <name type="scientific">Diceros bicornis minor</name>
    <name type="common">South-central black rhinoceros</name>
    <dbReference type="NCBI Taxonomy" id="77932"/>
    <lineage>
        <taxon>Eukaryota</taxon>
        <taxon>Metazoa</taxon>
        <taxon>Chordata</taxon>
        <taxon>Craniata</taxon>
        <taxon>Vertebrata</taxon>
        <taxon>Euteleostomi</taxon>
        <taxon>Mammalia</taxon>
        <taxon>Eutheria</taxon>
        <taxon>Laurasiatheria</taxon>
        <taxon>Perissodactyla</taxon>
        <taxon>Rhinocerotidae</taxon>
        <taxon>Diceros</taxon>
    </lineage>
</organism>
<dbReference type="GO" id="GO:0035556">
    <property type="term" value="P:intracellular signal transduction"/>
    <property type="evidence" value="ECO:0007669"/>
    <property type="project" value="TreeGrafter"/>
</dbReference>
<evidence type="ECO:0000259" key="9">
    <source>
        <dbReference type="PROSITE" id="PS50011"/>
    </source>
</evidence>
<evidence type="ECO:0000313" key="10">
    <source>
        <dbReference type="EMBL" id="KAF5924629.1"/>
    </source>
</evidence>
<comment type="caution">
    <text evidence="10">The sequence shown here is derived from an EMBL/GenBank/DDBJ whole genome shotgun (WGS) entry which is preliminary data.</text>
</comment>
<dbReference type="FunFam" id="3.30.200.20:FF:000003">
    <property type="entry name" value="Non-specific serine/threonine protein kinase"/>
    <property type="match status" value="1"/>
</dbReference>
<evidence type="ECO:0000256" key="1">
    <source>
        <dbReference type="ARBA" id="ARBA00012513"/>
    </source>
</evidence>
<evidence type="ECO:0000256" key="8">
    <source>
        <dbReference type="ARBA" id="ARBA00048679"/>
    </source>
</evidence>
<name>A0A7J7F9D6_DICBM</name>
<dbReference type="AlphaFoldDB" id="A0A7J7F9D6"/>
<dbReference type="GO" id="GO:0005737">
    <property type="term" value="C:cytoplasm"/>
    <property type="evidence" value="ECO:0007669"/>
    <property type="project" value="TreeGrafter"/>
</dbReference>
<dbReference type="PANTHER" id="PTHR24346:SF56">
    <property type="entry name" value="SERINE_THREONINE-PROTEIN KINASE MARK2"/>
    <property type="match status" value="1"/>
</dbReference>
<evidence type="ECO:0000256" key="3">
    <source>
        <dbReference type="ARBA" id="ARBA00022679"/>
    </source>
</evidence>
<dbReference type="EC" id="2.7.11.1" evidence="1"/>
<feature type="domain" description="Protein kinase" evidence="9">
    <location>
        <begin position="19"/>
        <end position="97"/>
    </location>
</feature>
<dbReference type="GO" id="GO:0050321">
    <property type="term" value="F:tau-protein kinase activity"/>
    <property type="evidence" value="ECO:0007669"/>
    <property type="project" value="TreeGrafter"/>
</dbReference>
<dbReference type="SUPFAM" id="SSF56112">
    <property type="entry name" value="Protein kinase-like (PK-like)"/>
    <property type="match status" value="1"/>
</dbReference>
<dbReference type="PANTHER" id="PTHR24346">
    <property type="entry name" value="MAP/MICROTUBULE AFFINITY-REGULATING KINASE"/>
    <property type="match status" value="1"/>
</dbReference>
<evidence type="ECO:0000313" key="11">
    <source>
        <dbReference type="Proteomes" id="UP000551758"/>
    </source>
</evidence>
<evidence type="ECO:0000256" key="5">
    <source>
        <dbReference type="ARBA" id="ARBA00022777"/>
    </source>
</evidence>
<keyword evidence="3" id="KW-0808">Transferase</keyword>
<evidence type="ECO:0000256" key="6">
    <source>
        <dbReference type="ARBA" id="ARBA00022840"/>
    </source>
</evidence>
<gene>
    <name evidence="10" type="ORF">HPG69_004501</name>
</gene>
<dbReference type="GO" id="GO:0000226">
    <property type="term" value="P:microtubule cytoskeleton organization"/>
    <property type="evidence" value="ECO:0007669"/>
    <property type="project" value="TreeGrafter"/>
</dbReference>
<dbReference type="GO" id="GO:0005524">
    <property type="term" value="F:ATP binding"/>
    <property type="evidence" value="ECO:0007669"/>
    <property type="project" value="UniProtKB-KW"/>
</dbReference>
<comment type="catalytic activity">
    <reaction evidence="8">
        <text>L-seryl-[protein] + ATP = O-phospho-L-seryl-[protein] + ADP + H(+)</text>
        <dbReference type="Rhea" id="RHEA:17989"/>
        <dbReference type="Rhea" id="RHEA-COMP:9863"/>
        <dbReference type="Rhea" id="RHEA-COMP:11604"/>
        <dbReference type="ChEBI" id="CHEBI:15378"/>
        <dbReference type="ChEBI" id="CHEBI:29999"/>
        <dbReference type="ChEBI" id="CHEBI:30616"/>
        <dbReference type="ChEBI" id="CHEBI:83421"/>
        <dbReference type="ChEBI" id="CHEBI:456216"/>
        <dbReference type="EC" id="2.7.11.1"/>
    </reaction>
</comment>
<dbReference type="InterPro" id="IPR000719">
    <property type="entry name" value="Prot_kinase_dom"/>
</dbReference>
<accession>A0A7J7F9D6</accession>
<evidence type="ECO:0000256" key="4">
    <source>
        <dbReference type="ARBA" id="ARBA00022741"/>
    </source>
</evidence>
<keyword evidence="11" id="KW-1185">Reference proteome</keyword>
<dbReference type="PROSITE" id="PS50011">
    <property type="entry name" value="PROTEIN_KINASE_DOM"/>
    <property type="match status" value="1"/>
</dbReference>
<keyword evidence="2" id="KW-0723">Serine/threonine-protein kinase</keyword>